<dbReference type="AlphaFoldDB" id="A0A1I8BC03"/>
<dbReference type="Proteomes" id="UP000095281">
    <property type="component" value="Unplaced"/>
</dbReference>
<feature type="region of interest" description="Disordered" evidence="1">
    <location>
        <begin position="204"/>
        <end position="243"/>
    </location>
</feature>
<organism evidence="3 4">
    <name type="scientific">Meloidogyne hapla</name>
    <name type="common">Root-knot nematode worm</name>
    <dbReference type="NCBI Taxonomy" id="6305"/>
    <lineage>
        <taxon>Eukaryota</taxon>
        <taxon>Metazoa</taxon>
        <taxon>Ecdysozoa</taxon>
        <taxon>Nematoda</taxon>
        <taxon>Chromadorea</taxon>
        <taxon>Rhabditida</taxon>
        <taxon>Tylenchina</taxon>
        <taxon>Tylenchomorpha</taxon>
        <taxon>Tylenchoidea</taxon>
        <taxon>Meloidogynidae</taxon>
        <taxon>Meloidogyninae</taxon>
        <taxon>Meloidogyne</taxon>
    </lineage>
</organism>
<dbReference type="SUPFAM" id="SSF50156">
    <property type="entry name" value="PDZ domain-like"/>
    <property type="match status" value="1"/>
</dbReference>
<evidence type="ECO:0000259" key="2">
    <source>
        <dbReference type="Pfam" id="PF13180"/>
    </source>
</evidence>
<keyword evidence="3" id="KW-1185">Reference proteome</keyword>
<dbReference type="WBParaSite" id="MhA1_Contig1878.frz3.gene6">
    <property type="protein sequence ID" value="MhA1_Contig1878.frz3.gene6"/>
    <property type="gene ID" value="MhA1_Contig1878.frz3.gene6"/>
</dbReference>
<accession>A0A1I8BC03</accession>
<evidence type="ECO:0000313" key="3">
    <source>
        <dbReference type="Proteomes" id="UP000095281"/>
    </source>
</evidence>
<protein>
    <submittedName>
        <fullName evidence="4">PDZ_6 domain-containing protein</fullName>
    </submittedName>
</protein>
<dbReference type="InterPro" id="IPR001478">
    <property type="entry name" value="PDZ"/>
</dbReference>
<proteinExistence type="predicted"/>
<name>A0A1I8BC03_MELHA</name>
<sequence>MTSNVDQCYYVVQCQRYVVEETIQVVVADEKIGVTFYEGKIPNRVARIRYDSCFIGQLLAGDVILSVDGQAITSGEDFTAICSRGQLPRSVTVKFRRDNYYKIQTIKRTELKTKRGESQGIYIQARWRPDLPLGMIVENKATFLRITRDFVRILFDFKDDAVVVVQVEPGSAAFQHFQYGDVLEKGEKRKHKINRKAKIPLFFSERRGGDEHRCSEEGNPRKHPEQALGHTEGHPQRQEEEPD</sequence>
<evidence type="ECO:0000313" key="4">
    <source>
        <dbReference type="WBParaSite" id="MhA1_Contig1878.frz3.gene6"/>
    </source>
</evidence>
<dbReference type="Gene3D" id="2.30.42.10">
    <property type="match status" value="1"/>
</dbReference>
<dbReference type="InterPro" id="IPR036034">
    <property type="entry name" value="PDZ_sf"/>
</dbReference>
<reference evidence="4" key="1">
    <citation type="submission" date="2016-11" db="UniProtKB">
        <authorList>
            <consortium name="WormBaseParasite"/>
        </authorList>
    </citation>
    <scope>IDENTIFICATION</scope>
</reference>
<dbReference type="Pfam" id="PF13180">
    <property type="entry name" value="PDZ_2"/>
    <property type="match status" value="1"/>
</dbReference>
<feature type="domain" description="PDZ" evidence="2">
    <location>
        <begin position="32"/>
        <end position="99"/>
    </location>
</feature>
<evidence type="ECO:0000256" key="1">
    <source>
        <dbReference type="SAM" id="MobiDB-lite"/>
    </source>
</evidence>